<evidence type="ECO:0000313" key="2">
    <source>
        <dbReference type="EMBL" id="KAJ1530629.1"/>
    </source>
</evidence>
<gene>
    <name evidence="2" type="ORF">ONE63_005504</name>
</gene>
<evidence type="ECO:0000313" key="3">
    <source>
        <dbReference type="Proteomes" id="UP001075354"/>
    </source>
</evidence>
<dbReference type="InterPro" id="IPR003961">
    <property type="entry name" value="FN3_dom"/>
</dbReference>
<protein>
    <recommendedName>
        <fullName evidence="1">Fibronectin type-III domain-containing protein</fullName>
    </recommendedName>
</protein>
<dbReference type="CDD" id="cd00063">
    <property type="entry name" value="FN3"/>
    <property type="match status" value="1"/>
</dbReference>
<dbReference type="InterPro" id="IPR036116">
    <property type="entry name" value="FN3_sf"/>
</dbReference>
<feature type="domain" description="Fibronectin type-III" evidence="1">
    <location>
        <begin position="59"/>
        <end position="115"/>
    </location>
</feature>
<accession>A0AAV7XWA5</accession>
<comment type="caution">
    <text evidence="2">The sequence shown here is derived from an EMBL/GenBank/DDBJ whole genome shotgun (WGS) entry which is preliminary data.</text>
</comment>
<proteinExistence type="predicted"/>
<keyword evidence="3" id="KW-1185">Reference proteome</keyword>
<dbReference type="Proteomes" id="UP001075354">
    <property type="component" value="Chromosome 2"/>
</dbReference>
<name>A0AAV7XWA5_9NEOP</name>
<sequence length="115" mass="12512">MVVQETVRISFREDEEGRSVLRLGPAHNMDIGIYKVVARNKGGQTVARFRVVLAGVPDSPDSPDVADVSDDEVFLRWKQPKDDGNTAVLCYALQYKEVGKCRGGGGLARCSAACQ</sequence>
<dbReference type="AlphaFoldDB" id="A0AAV7XWA5"/>
<evidence type="ECO:0000259" key="1">
    <source>
        <dbReference type="PROSITE" id="PS50853"/>
    </source>
</evidence>
<dbReference type="EMBL" id="JAPTSV010000002">
    <property type="protein sequence ID" value="KAJ1530629.1"/>
    <property type="molecule type" value="Genomic_DNA"/>
</dbReference>
<organism evidence="2 3">
    <name type="scientific">Megalurothrips usitatus</name>
    <name type="common">bean blossom thrips</name>
    <dbReference type="NCBI Taxonomy" id="439358"/>
    <lineage>
        <taxon>Eukaryota</taxon>
        <taxon>Metazoa</taxon>
        <taxon>Ecdysozoa</taxon>
        <taxon>Arthropoda</taxon>
        <taxon>Hexapoda</taxon>
        <taxon>Insecta</taxon>
        <taxon>Pterygota</taxon>
        <taxon>Neoptera</taxon>
        <taxon>Paraneoptera</taxon>
        <taxon>Thysanoptera</taxon>
        <taxon>Terebrantia</taxon>
        <taxon>Thripoidea</taxon>
        <taxon>Thripidae</taxon>
        <taxon>Megalurothrips</taxon>
    </lineage>
</organism>
<dbReference type="Gene3D" id="2.60.40.10">
    <property type="entry name" value="Immunoglobulins"/>
    <property type="match status" value="1"/>
</dbReference>
<dbReference type="SUPFAM" id="SSF49265">
    <property type="entry name" value="Fibronectin type III"/>
    <property type="match status" value="1"/>
</dbReference>
<dbReference type="PROSITE" id="PS50853">
    <property type="entry name" value="FN3"/>
    <property type="match status" value="1"/>
</dbReference>
<reference evidence="2" key="1">
    <citation type="submission" date="2022-12" db="EMBL/GenBank/DDBJ databases">
        <title>Chromosome-level genome assembly of the bean flower thrips Megalurothrips usitatus.</title>
        <authorList>
            <person name="Ma L."/>
            <person name="Liu Q."/>
            <person name="Li H."/>
            <person name="Cai W."/>
        </authorList>
    </citation>
    <scope>NUCLEOTIDE SEQUENCE</scope>
    <source>
        <strain evidence="2">Cailab_2022a</strain>
    </source>
</reference>
<dbReference type="InterPro" id="IPR013783">
    <property type="entry name" value="Ig-like_fold"/>
</dbReference>